<dbReference type="AlphaFoldDB" id="A0AAD9YK71"/>
<dbReference type="EMBL" id="VYYT01000108">
    <property type="protein sequence ID" value="KAK2769634.1"/>
    <property type="molecule type" value="Genomic_DNA"/>
</dbReference>
<sequence length="22" mass="2295">MNSASPTCCVPTVCMCAGSRIY</sequence>
<keyword evidence="2" id="KW-1185">Reference proteome</keyword>
<evidence type="ECO:0000313" key="2">
    <source>
        <dbReference type="Proteomes" id="UP001281614"/>
    </source>
</evidence>
<organism evidence="1 2">
    <name type="scientific">Colletotrichum kahawae</name>
    <name type="common">Coffee berry disease fungus</name>
    <dbReference type="NCBI Taxonomy" id="34407"/>
    <lineage>
        <taxon>Eukaryota</taxon>
        <taxon>Fungi</taxon>
        <taxon>Dikarya</taxon>
        <taxon>Ascomycota</taxon>
        <taxon>Pezizomycotina</taxon>
        <taxon>Sordariomycetes</taxon>
        <taxon>Hypocreomycetidae</taxon>
        <taxon>Glomerellales</taxon>
        <taxon>Glomerellaceae</taxon>
        <taxon>Colletotrichum</taxon>
        <taxon>Colletotrichum gloeosporioides species complex</taxon>
    </lineage>
</organism>
<reference evidence="1" key="1">
    <citation type="submission" date="2023-02" db="EMBL/GenBank/DDBJ databases">
        <title>Colletotrichum kahawae CIFC_Que2 genome sequencing and assembly.</title>
        <authorList>
            <person name="Baroncelli R."/>
        </authorList>
    </citation>
    <scope>NUCLEOTIDE SEQUENCE</scope>
    <source>
        <strain evidence="1">CIFC_Que2</strain>
    </source>
</reference>
<name>A0AAD9YK71_COLKA</name>
<dbReference type="Proteomes" id="UP001281614">
    <property type="component" value="Unassembled WGS sequence"/>
</dbReference>
<evidence type="ECO:0000313" key="1">
    <source>
        <dbReference type="EMBL" id="KAK2769634.1"/>
    </source>
</evidence>
<accession>A0AAD9YK71</accession>
<comment type="caution">
    <text evidence="1">The sequence shown here is derived from an EMBL/GenBank/DDBJ whole genome shotgun (WGS) entry which is preliminary data.</text>
</comment>
<proteinExistence type="predicted"/>
<gene>
    <name evidence="1" type="ORF">CKAH01_15092</name>
</gene>
<protein>
    <submittedName>
        <fullName evidence="1">Uncharacterized protein</fullName>
    </submittedName>
</protein>